<protein>
    <submittedName>
        <fullName evidence="3">Uncharacterized protein</fullName>
    </submittedName>
</protein>
<keyword evidence="2" id="KW-1133">Transmembrane helix</keyword>
<reference evidence="3" key="1">
    <citation type="submission" date="2019-09" db="EMBL/GenBank/DDBJ databases">
        <title>Draft genome information of white flower Hibiscus syriacus.</title>
        <authorList>
            <person name="Kim Y.-M."/>
        </authorList>
    </citation>
    <scope>NUCLEOTIDE SEQUENCE [LARGE SCALE GENOMIC DNA]</scope>
    <source>
        <strain evidence="3">YM2019G1</strain>
    </source>
</reference>
<dbReference type="PANTHER" id="PTHR35475:SF1">
    <property type="entry name" value="WD REPEAT PROTEIN"/>
    <property type="match status" value="1"/>
</dbReference>
<proteinExistence type="predicted"/>
<accession>A0A6A2YYR2</accession>
<evidence type="ECO:0000313" key="4">
    <source>
        <dbReference type="Proteomes" id="UP000436088"/>
    </source>
</evidence>
<dbReference type="AlphaFoldDB" id="A0A6A2YYR2"/>
<feature type="transmembrane region" description="Helical" evidence="2">
    <location>
        <begin position="162"/>
        <end position="182"/>
    </location>
</feature>
<feature type="compositionally biased region" description="Basic and acidic residues" evidence="1">
    <location>
        <begin position="1"/>
        <end position="12"/>
    </location>
</feature>
<organism evidence="3 4">
    <name type="scientific">Hibiscus syriacus</name>
    <name type="common">Rose of Sharon</name>
    <dbReference type="NCBI Taxonomy" id="106335"/>
    <lineage>
        <taxon>Eukaryota</taxon>
        <taxon>Viridiplantae</taxon>
        <taxon>Streptophyta</taxon>
        <taxon>Embryophyta</taxon>
        <taxon>Tracheophyta</taxon>
        <taxon>Spermatophyta</taxon>
        <taxon>Magnoliopsida</taxon>
        <taxon>eudicotyledons</taxon>
        <taxon>Gunneridae</taxon>
        <taxon>Pentapetalae</taxon>
        <taxon>rosids</taxon>
        <taxon>malvids</taxon>
        <taxon>Malvales</taxon>
        <taxon>Malvaceae</taxon>
        <taxon>Malvoideae</taxon>
        <taxon>Hibiscus</taxon>
    </lineage>
</organism>
<gene>
    <name evidence="3" type="ORF">F3Y22_tig00111128pilonHSYRG00147</name>
</gene>
<keyword evidence="4" id="KW-1185">Reference proteome</keyword>
<feature type="region of interest" description="Disordered" evidence="1">
    <location>
        <begin position="1"/>
        <end position="41"/>
    </location>
</feature>
<sequence length="195" mass="21933">MGTETETSKDTGEIEPLLQDSTDEPESDPKPNPNPRTVKTKVPEVEIRLYRQGKGPIDVFKSSLGGWDQNQLEVRDILEKYGLKSIYAFSTQSGRGVPIRFHPRNGRSILGYKDGSVVHIDGEPKDSLIKPITKILVGIAALTLLITLLVKDTPKWMKKFNISVGDFPPWVLACVVIVFTRMRKRTKEALKKFGW</sequence>
<dbReference type="Proteomes" id="UP000436088">
    <property type="component" value="Unassembled WGS sequence"/>
</dbReference>
<dbReference type="PANTHER" id="PTHR35475">
    <property type="entry name" value="WD REPEAT PROTEIN"/>
    <property type="match status" value="1"/>
</dbReference>
<dbReference type="EMBL" id="VEPZ02001238">
    <property type="protein sequence ID" value="KAE8684533.1"/>
    <property type="molecule type" value="Genomic_DNA"/>
</dbReference>
<keyword evidence="2" id="KW-0812">Transmembrane</keyword>
<name>A0A6A2YYR2_HIBSY</name>
<dbReference type="OrthoDB" id="658712at2759"/>
<evidence type="ECO:0000256" key="1">
    <source>
        <dbReference type="SAM" id="MobiDB-lite"/>
    </source>
</evidence>
<keyword evidence="2" id="KW-0472">Membrane</keyword>
<feature type="transmembrane region" description="Helical" evidence="2">
    <location>
        <begin position="132"/>
        <end position="150"/>
    </location>
</feature>
<comment type="caution">
    <text evidence="3">The sequence shown here is derived from an EMBL/GenBank/DDBJ whole genome shotgun (WGS) entry which is preliminary data.</text>
</comment>
<evidence type="ECO:0000313" key="3">
    <source>
        <dbReference type="EMBL" id="KAE8684533.1"/>
    </source>
</evidence>
<evidence type="ECO:0000256" key="2">
    <source>
        <dbReference type="SAM" id="Phobius"/>
    </source>
</evidence>